<name>A0A7C9JRM9_9BACT</name>
<comment type="caution">
    <text evidence="1">The sequence shown here is derived from an EMBL/GenBank/DDBJ whole genome shotgun (WGS) entry which is preliminary data.</text>
</comment>
<dbReference type="EMBL" id="QWKH01000106">
    <property type="protein sequence ID" value="NBI35355.1"/>
    <property type="molecule type" value="Genomic_DNA"/>
</dbReference>
<dbReference type="InterPro" id="IPR027961">
    <property type="entry name" value="DUF4442"/>
</dbReference>
<protein>
    <submittedName>
        <fullName evidence="1">PaaI family thioesterase</fullName>
    </submittedName>
</protein>
<reference evidence="1" key="1">
    <citation type="submission" date="2018-08" db="EMBL/GenBank/DDBJ databases">
        <title>Murine metabolic-syndrome-specific gut microbial biobank.</title>
        <authorList>
            <person name="Liu C."/>
        </authorList>
    </citation>
    <scope>NUCLEOTIDE SEQUENCE [LARGE SCALE GENOMIC DNA]</scope>
    <source>
        <strain evidence="1">Z82</strain>
    </source>
</reference>
<accession>A0A7C9JRM9</accession>
<organism evidence="1">
    <name type="scientific">Muribaculaceae bacterium Z82</name>
    <dbReference type="NCBI Taxonomy" id="2304548"/>
    <lineage>
        <taxon>Bacteria</taxon>
        <taxon>Pseudomonadati</taxon>
        <taxon>Bacteroidota</taxon>
        <taxon>Bacteroidia</taxon>
        <taxon>Bacteroidales</taxon>
        <taxon>Muribaculaceae</taxon>
    </lineage>
</organism>
<gene>
    <name evidence="1" type="ORF">D1639_10030</name>
</gene>
<evidence type="ECO:0000313" key="1">
    <source>
        <dbReference type="EMBL" id="NBI35355.1"/>
    </source>
</evidence>
<dbReference type="SUPFAM" id="SSF54637">
    <property type="entry name" value="Thioesterase/thiol ester dehydrase-isomerase"/>
    <property type="match status" value="1"/>
</dbReference>
<dbReference type="InterPro" id="IPR003736">
    <property type="entry name" value="PAAI_dom"/>
</dbReference>
<dbReference type="Pfam" id="PF14539">
    <property type="entry name" value="DUF4442"/>
    <property type="match status" value="1"/>
</dbReference>
<dbReference type="NCBIfam" id="TIGR00369">
    <property type="entry name" value="unchar_dom_1"/>
    <property type="match status" value="1"/>
</dbReference>
<dbReference type="Gene3D" id="3.10.129.10">
    <property type="entry name" value="Hotdog Thioesterase"/>
    <property type="match status" value="1"/>
</dbReference>
<dbReference type="InterPro" id="IPR029069">
    <property type="entry name" value="HotDog_dom_sf"/>
</dbReference>
<dbReference type="CDD" id="cd03443">
    <property type="entry name" value="PaaI_thioesterase"/>
    <property type="match status" value="1"/>
</dbReference>
<proteinExistence type="predicted"/>
<dbReference type="AlphaFoldDB" id="A0A7C9JRM9"/>
<dbReference type="GO" id="GO:0016790">
    <property type="term" value="F:thiolester hydrolase activity"/>
    <property type="evidence" value="ECO:0007669"/>
    <property type="project" value="UniProtKB-ARBA"/>
</dbReference>
<sequence>MTLADTLDMRIDVLEREHAEMSMPISPAIYQAFGYVHGGATLALIESVASVASHAHAADDEIPFGVGIDVRHRHSGKAGRLHATADLDRIEPSSKVGRKLFWNVKATDDAGNVLSDGVFVAKIVPRSYVGYTG</sequence>